<sequence length="383" mass="43431">MDPKVTIFNNFEEMQIPEDILRGIFAFGFEKPSEIQKRAIVPIKNGNDVIAQAQSGTGKTGAFSIGALSRMDPSNPNTQILVLAPTRELAQQIETVMKSISSHMKVTILMATGGAPVHIEMSALQRGVQIVIGTPGRIFDLMERGGLKRDHMKVLIMDEADQLLEGRFRDQMDCILHMGFPDSTKVGLFSATMPPEVVEVAERMLKDPVRILLPPEKVTLEGIRQFYVEIEREEWKFDCLCDLYQHININQAIIYCNQRMKVEWLAKRLQENNFEVSYIHGDMDPKERRACIEAFRSGSVRVLVSSDLLARGIDIQQVSLVINFELPVQRENYIHRIGRSGRFGRKGVAINLVTPQELRDLKDIEKYYSTEIVTLPNNISSIM</sequence>
<evidence type="ECO:0000259" key="7">
    <source>
        <dbReference type="PROSITE" id="PS51192"/>
    </source>
</evidence>
<keyword evidence="4" id="KW-0347">Helicase</keyword>
<dbReference type="PANTHER" id="PTHR47959">
    <property type="entry name" value="ATP-DEPENDENT RNA HELICASE RHLE-RELATED"/>
    <property type="match status" value="1"/>
</dbReference>
<dbReference type="InterPro" id="IPR050079">
    <property type="entry name" value="DEAD_box_RNA_helicase"/>
</dbReference>
<dbReference type="GO" id="GO:0003723">
    <property type="term" value="F:RNA binding"/>
    <property type="evidence" value="ECO:0007669"/>
    <property type="project" value="UniProtKB-KW"/>
</dbReference>
<evidence type="ECO:0000256" key="2">
    <source>
        <dbReference type="ARBA" id="ARBA00022741"/>
    </source>
</evidence>
<dbReference type="PROSITE" id="PS51194">
    <property type="entry name" value="HELICASE_CTER"/>
    <property type="match status" value="1"/>
</dbReference>
<dbReference type="SUPFAM" id="SSF52540">
    <property type="entry name" value="P-loop containing nucleoside triphosphate hydrolases"/>
    <property type="match status" value="1"/>
</dbReference>
<dbReference type="GO" id="GO:0003724">
    <property type="term" value="F:RNA helicase activity"/>
    <property type="evidence" value="ECO:0007669"/>
    <property type="project" value="UniProtKB-EC"/>
</dbReference>
<feature type="domain" description="Helicase C-terminal" evidence="8">
    <location>
        <begin position="222"/>
        <end position="383"/>
    </location>
</feature>
<name>A0A6C0KZL1_9ZZZZ</name>
<dbReference type="InterPro" id="IPR027417">
    <property type="entry name" value="P-loop_NTPase"/>
</dbReference>
<dbReference type="InterPro" id="IPR011545">
    <property type="entry name" value="DEAD/DEAH_box_helicase_dom"/>
</dbReference>
<dbReference type="EMBL" id="MN740992">
    <property type="protein sequence ID" value="QHU21738.1"/>
    <property type="molecule type" value="Genomic_DNA"/>
</dbReference>
<feature type="domain" description="DEAD-box RNA helicase Q" evidence="9">
    <location>
        <begin position="9"/>
        <end position="37"/>
    </location>
</feature>
<keyword evidence="3" id="KW-0378">Hydrolase</keyword>
<dbReference type="InterPro" id="IPR001650">
    <property type="entry name" value="Helicase_C-like"/>
</dbReference>
<dbReference type="FunFam" id="3.40.50.300:FF:000031">
    <property type="entry name" value="Eukaryotic initiation factor 4A-III"/>
    <property type="match status" value="1"/>
</dbReference>
<dbReference type="Pfam" id="PF00270">
    <property type="entry name" value="DEAD"/>
    <property type="match status" value="1"/>
</dbReference>
<evidence type="ECO:0000256" key="3">
    <source>
        <dbReference type="ARBA" id="ARBA00022801"/>
    </source>
</evidence>
<dbReference type="PROSITE" id="PS51192">
    <property type="entry name" value="HELICASE_ATP_BIND_1"/>
    <property type="match status" value="1"/>
</dbReference>
<dbReference type="Pfam" id="PF00271">
    <property type="entry name" value="Helicase_C"/>
    <property type="match status" value="1"/>
</dbReference>
<evidence type="ECO:0000259" key="8">
    <source>
        <dbReference type="PROSITE" id="PS51194"/>
    </source>
</evidence>
<dbReference type="InterPro" id="IPR014014">
    <property type="entry name" value="RNA_helicase_DEAD_Q_motif"/>
</dbReference>
<dbReference type="InterPro" id="IPR014001">
    <property type="entry name" value="Helicase_ATP-bd"/>
</dbReference>
<accession>A0A6C0KZL1</accession>
<evidence type="ECO:0000256" key="5">
    <source>
        <dbReference type="ARBA" id="ARBA00022840"/>
    </source>
</evidence>
<proteinExistence type="predicted"/>
<dbReference type="GO" id="GO:0016787">
    <property type="term" value="F:hydrolase activity"/>
    <property type="evidence" value="ECO:0007669"/>
    <property type="project" value="UniProtKB-KW"/>
</dbReference>
<evidence type="ECO:0000256" key="6">
    <source>
        <dbReference type="ARBA" id="ARBA00022884"/>
    </source>
</evidence>
<keyword evidence="2" id="KW-0547">Nucleotide-binding</keyword>
<organism evidence="10">
    <name type="scientific">viral metagenome</name>
    <dbReference type="NCBI Taxonomy" id="1070528"/>
    <lineage>
        <taxon>unclassified sequences</taxon>
        <taxon>metagenomes</taxon>
        <taxon>organismal metagenomes</taxon>
    </lineage>
</organism>
<dbReference type="PROSITE" id="PS51195">
    <property type="entry name" value="Q_MOTIF"/>
    <property type="match status" value="1"/>
</dbReference>
<dbReference type="Gene3D" id="3.40.50.300">
    <property type="entry name" value="P-loop containing nucleotide triphosphate hydrolases"/>
    <property type="match status" value="2"/>
</dbReference>
<protein>
    <recommendedName>
        <fullName evidence="1">RNA helicase</fullName>
        <ecNumber evidence="1">3.6.4.13</ecNumber>
    </recommendedName>
</protein>
<dbReference type="SMART" id="SM00487">
    <property type="entry name" value="DEXDc"/>
    <property type="match status" value="1"/>
</dbReference>
<dbReference type="PANTHER" id="PTHR47959:SF1">
    <property type="entry name" value="ATP-DEPENDENT RNA HELICASE DBPA"/>
    <property type="match status" value="1"/>
</dbReference>
<reference evidence="10" key="1">
    <citation type="journal article" date="2020" name="Nature">
        <title>Giant virus diversity and host interactions through global metagenomics.</title>
        <authorList>
            <person name="Schulz F."/>
            <person name="Roux S."/>
            <person name="Paez-Espino D."/>
            <person name="Jungbluth S."/>
            <person name="Walsh D.A."/>
            <person name="Denef V.J."/>
            <person name="McMahon K.D."/>
            <person name="Konstantinidis K.T."/>
            <person name="Eloe-Fadrosh E.A."/>
            <person name="Kyrpides N.C."/>
            <person name="Woyke T."/>
        </authorList>
    </citation>
    <scope>NUCLEOTIDE SEQUENCE</scope>
    <source>
        <strain evidence="10">GVMAG-S-3300013286-35</strain>
    </source>
</reference>
<feature type="domain" description="Helicase ATP-binding" evidence="7">
    <location>
        <begin position="40"/>
        <end position="211"/>
    </location>
</feature>
<evidence type="ECO:0000313" key="10">
    <source>
        <dbReference type="EMBL" id="QHU21738.1"/>
    </source>
</evidence>
<keyword evidence="5" id="KW-0067">ATP-binding</keyword>
<evidence type="ECO:0000256" key="1">
    <source>
        <dbReference type="ARBA" id="ARBA00012552"/>
    </source>
</evidence>
<evidence type="ECO:0000256" key="4">
    <source>
        <dbReference type="ARBA" id="ARBA00022806"/>
    </source>
</evidence>
<dbReference type="GO" id="GO:0005829">
    <property type="term" value="C:cytosol"/>
    <property type="evidence" value="ECO:0007669"/>
    <property type="project" value="TreeGrafter"/>
</dbReference>
<dbReference type="GO" id="GO:0005524">
    <property type="term" value="F:ATP binding"/>
    <property type="evidence" value="ECO:0007669"/>
    <property type="project" value="UniProtKB-KW"/>
</dbReference>
<dbReference type="EC" id="3.6.4.13" evidence="1"/>
<dbReference type="SMART" id="SM00490">
    <property type="entry name" value="HELICc"/>
    <property type="match status" value="1"/>
</dbReference>
<dbReference type="CDD" id="cd18787">
    <property type="entry name" value="SF2_C_DEAD"/>
    <property type="match status" value="1"/>
</dbReference>
<evidence type="ECO:0000259" key="9">
    <source>
        <dbReference type="PROSITE" id="PS51195"/>
    </source>
</evidence>
<dbReference type="AlphaFoldDB" id="A0A6C0KZL1"/>
<keyword evidence="6" id="KW-0694">RNA-binding</keyword>